<dbReference type="SUPFAM" id="SSF53474">
    <property type="entry name" value="alpha/beta-Hydrolases"/>
    <property type="match status" value="1"/>
</dbReference>
<dbReference type="GO" id="GO:0006590">
    <property type="term" value="P:thyroid hormone generation"/>
    <property type="evidence" value="ECO:0007669"/>
    <property type="project" value="TreeGrafter"/>
</dbReference>
<evidence type="ECO:0000259" key="5">
    <source>
        <dbReference type="Pfam" id="PF00135"/>
    </source>
</evidence>
<dbReference type="InterPro" id="IPR052001">
    <property type="entry name" value="MHC-II_Gamma/Thyroglobulin"/>
</dbReference>
<dbReference type="GO" id="GO:0005615">
    <property type="term" value="C:extracellular space"/>
    <property type="evidence" value="ECO:0007669"/>
    <property type="project" value="TreeGrafter"/>
</dbReference>
<keyword evidence="4" id="KW-0325">Glycoprotein</keyword>
<comment type="subcellular location">
    <subcellularLocation>
        <location evidence="1">Secreted</location>
    </subcellularLocation>
</comment>
<dbReference type="PANTHER" id="PTHR14093">
    <property type="entry name" value="HLA CLASS II GAMMA CHAIN"/>
    <property type="match status" value="1"/>
</dbReference>
<evidence type="ECO:0000256" key="4">
    <source>
        <dbReference type="ARBA" id="ARBA00023180"/>
    </source>
</evidence>
<evidence type="ECO:0000256" key="3">
    <source>
        <dbReference type="ARBA" id="ARBA00022729"/>
    </source>
</evidence>
<accession>A0A9Q1E208</accession>
<dbReference type="EMBL" id="JAFJMO010000001">
    <property type="protein sequence ID" value="KAJ8288175.1"/>
    <property type="molecule type" value="Genomic_DNA"/>
</dbReference>
<proteinExistence type="predicted"/>
<dbReference type="Pfam" id="PF00135">
    <property type="entry name" value="COesterase"/>
    <property type="match status" value="1"/>
</dbReference>
<comment type="caution">
    <text evidence="6">The sequence shown here is derived from an EMBL/GenBank/DDBJ whole genome shotgun (WGS) entry which is preliminary data.</text>
</comment>
<keyword evidence="3" id="KW-0732">Signal</keyword>
<name>A0A9Q1E208_CONCO</name>
<keyword evidence="7" id="KW-1185">Reference proteome</keyword>
<feature type="domain" description="Carboxylesterase type B" evidence="5">
    <location>
        <begin position="5"/>
        <end position="313"/>
    </location>
</feature>
<reference evidence="6" key="1">
    <citation type="journal article" date="2023" name="Science">
        <title>Genome structures resolve the early diversification of teleost fishes.</title>
        <authorList>
            <person name="Parey E."/>
            <person name="Louis A."/>
            <person name="Montfort J."/>
            <person name="Bouchez O."/>
            <person name="Roques C."/>
            <person name="Iampietro C."/>
            <person name="Lluch J."/>
            <person name="Castinel A."/>
            <person name="Donnadieu C."/>
            <person name="Desvignes T."/>
            <person name="Floi Bucao C."/>
            <person name="Jouanno E."/>
            <person name="Wen M."/>
            <person name="Mejri S."/>
            <person name="Dirks R."/>
            <person name="Jansen H."/>
            <person name="Henkel C."/>
            <person name="Chen W.J."/>
            <person name="Zahm M."/>
            <person name="Cabau C."/>
            <person name="Klopp C."/>
            <person name="Thompson A.W."/>
            <person name="Robinson-Rechavi M."/>
            <person name="Braasch I."/>
            <person name="Lecointre G."/>
            <person name="Bobe J."/>
            <person name="Postlethwait J.H."/>
            <person name="Berthelot C."/>
            <person name="Roest Crollius H."/>
            <person name="Guiguen Y."/>
        </authorList>
    </citation>
    <scope>NUCLEOTIDE SEQUENCE</scope>
    <source>
        <strain evidence="6">Concon-B</strain>
    </source>
</reference>
<protein>
    <recommendedName>
        <fullName evidence="5">Carboxylesterase type B domain-containing protein</fullName>
    </recommendedName>
</protein>
<sequence>MKSAGGSSFSPAAVISSSRARELTSSLAREVGCSSPDTAQVLSCLTEISASALNSAQTKLLAVSGPLQAWAPVVDGIFVREKPSLALQRTRLRDVDMMLGSSAEDGLISRAKSIKRFEELQGRANSKTAFYEALSNSLGGNSANTFVKEAATWFYSMQHSPTPAGYNVFSRALENATRDFFIICPAVRMARFWAAQSRSNVFMYHLPEKTAQTSADLSIPLDLQFVFGLPHQSRTHGLFTSRERRLARQMMAYVANFVKSGNPNHLHSSQASFSETLPPWPRFLPSPEGDNYKELDMPLSNRKSLRRTECSFWSDYVPQLTASTAKLSPALSEEETDGFGAPTQETKLVNIFPTSVTQSKPKSEKDAYN</sequence>
<dbReference type="InterPro" id="IPR002018">
    <property type="entry name" value="CarbesteraseB"/>
</dbReference>
<keyword evidence="2" id="KW-0964">Secreted</keyword>
<evidence type="ECO:0000313" key="7">
    <source>
        <dbReference type="Proteomes" id="UP001152803"/>
    </source>
</evidence>
<evidence type="ECO:0000313" key="6">
    <source>
        <dbReference type="EMBL" id="KAJ8288175.1"/>
    </source>
</evidence>
<evidence type="ECO:0000256" key="1">
    <source>
        <dbReference type="ARBA" id="ARBA00004613"/>
    </source>
</evidence>
<dbReference type="Gene3D" id="3.40.50.1820">
    <property type="entry name" value="alpha/beta hydrolase"/>
    <property type="match status" value="1"/>
</dbReference>
<dbReference type="OrthoDB" id="6409105at2759"/>
<dbReference type="Proteomes" id="UP001152803">
    <property type="component" value="Unassembled WGS sequence"/>
</dbReference>
<dbReference type="AlphaFoldDB" id="A0A9Q1E208"/>
<dbReference type="PANTHER" id="PTHR14093:SF19">
    <property type="entry name" value="THYROGLOBULIN"/>
    <property type="match status" value="1"/>
</dbReference>
<dbReference type="InterPro" id="IPR029058">
    <property type="entry name" value="AB_hydrolase_fold"/>
</dbReference>
<evidence type="ECO:0000256" key="2">
    <source>
        <dbReference type="ARBA" id="ARBA00022525"/>
    </source>
</evidence>
<gene>
    <name evidence="6" type="ORF">COCON_G00008340</name>
</gene>
<organism evidence="6 7">
    <name type="scientific">Conger conger</name>
    <name type="common">Conger eel</name>
    <name type="synonym">Muraena conger</name>
    <dbReference type="NCBI Taxonomy" id="82655"/>
    <lineage>
        <taxon>Eukaryota</taxon>
        <taxon>Metazoa</taxon>
        <taxon>Chordata</taxon>
        <taxon>Craniata</taxon>
        <taxon>Vertebrata</taxon>
        <taxon>Euteleostomi</taxon>
        <taxon>Actinopterygii</taxon>
        <taxon>Neopterygii</taxon>
        <taxon>Teleostei</taxon>
        <taxon>Anguilliformes</taxon>
        <taxon>Congridae</taxon>
        <taxon>Conger</taxon>
    </lineage>
</organism>